<organism evidence="2 3">
    <name type="scientific">Fundicoccus culcitae</name>
    <dbReference type="NCBI Taxonomy" id="2969821"/>
    <lineage>
        <taxon>Bacteria</taxon>
        <taxon>Bacillati</taxon>
        <taxon>Bacillota</taxon>
        <taxon>Bacilli</taxon>
        <taxon>Lactobacillales</taxon>
        <taxon>Aerococcaceae</taxon>
        <taxon>Fundicoccus</taxon>
    </lineage>
</organism>
<dbReference type="Proteomes" id="UP001315967">
    <property type="component" value="Chromosome"/>
</dbReference>
<keyword evidence="3" id="KW-1185">Reference proteome</keyword>
<name>A0ABY5P929_9LACT</name>
<feature type="transmembrane region" description="Helical" evidence="1">
    <location>
        <begin position="127"/>
        <end position="143"/>
    </location>
</feature>
<accession>A0ABY5P929</accession>
<protein>
    <recommendedName>
        <fullName evidence="4">Glycosyltransferase RgtA/B/C/D-like domain-containing protein</fullName>
    </recommendedName>
</protein>
<feature type="transmembrane region" description="Helical" evidence="1">
    <location>
        <begin position="7"/>
        <end position="29"/>
    </location>
</feature>
<feature type="transmembrane region" description="Helical" evidence="1">
    <location>
        <begin position="155"/>
        <end position="174"/>
    </location>
</feature>
<feature type="transmembrane region" description="Helical" evidence="1">
    <location>
        <begin position="88"/>
        <end position="106"/>
    </location>
</feature>
<proteinExistence type="predicted"/>
<dbReference type="RefSeq" id="WP_313794746.1">
    <property type="nucleotide sequence ID" value="NZ_CP102453.1"/>
</dbReference>
<sequence>MSIKQDRYLLVLYITLLAGFLITTAFYYLSLMTGSEGIALDLFGGGIDGIFYWEQALNVANDRPWVNTSIYPWLIGQVVKLTNIEDVFVIRMFNYLGYIVLVFFSTKLMDKLIQIDNLNQLLTNYKYEMKTIVAIILLIYPSLLMNAHSSIIRDVWIYALYVIATYLSLKIFFAKENILGSTLLLLPTLWLLWEFRNYIFLSFVLTMAAYFFYRKVLIKGNFRRLILWAIILFGIYYTFFRTLRIPFVNMSLVDALQYRVVDEYETAGGSQMWINLNQSNFLLFILNYIYSYIGNMIGPLPWQISGVSTLIIFVVEAIPMTLILFYIYRKRKLLTASTQFVLLHGFVWFGMIAITNDNVGTATRLRVSGWLMIVFVFIIVWFKSLCLKKEEKDHVQNIIY</sequence>
<evidence type="ECO:0008006" key="4">
    <source>
        <dbReference type="Google" id="ProtNLM"/>
    </source>
</evidence>
<keyword evidence="1" id="KW-1133">Transmembrane helix</keyword>
<evidence type="ECO:0000313" key="2">
    <source>
        <dbReference type="EMBL" id="UUX35256.1"/>
    </source>
</evidence>
<keyword evidence="1" id="KW-0812">Transmembrane</keyword>
<gene>
    <name evidence="2" type="ORF">NRE15_06325</name>
</gene>
<evidence type="ECO:0000313" key="3">
    <source>
        <dbReference type="Proteomes" id="UP001315967"/>
    </source>
</evidence>
<feature type="transmembrane region" description="Helical" evidence="1">
    <location>
        <begin position="304"/>
        <end position="326"/>
    </location>
</feature>
<reference evidence="2 3" key="1">
    <citation type="submission" date="2022-08" db="EMBL/GenBank/DDBJ databases">
        <title>Aerococcaceae sp. nov isolated from spoiled eye mask.</title>
        <authorList>
            <person name="Zhou G."/>
            <person name="Xie X.-B."/>
            <person name="Shi Q.-S."/>
            <person name="Wang Y.-S."/>
            <person name="Wen X."/>
            <person name="Peng H."/>
            <person name="Yang X.-J."/>
            <person name="Tao H.-B."/>
            <person name="Huang X.-M."/>
        </authorList>
    </citation>
    <scope>NUCLEOTIDE SEQUENCE [LARGE SCALE GENOMIC DNA]</scope>
    <source>
        <strain evidence="3">DM20194951</strain>
    </source>
</reference>
<evidence type="ECO:0000256" key="1">
    <source>
        <dbReference type="SAM" id="Phobius"/>
    </source>
</evidence>
<feature type="transmembrane region" description="Helical" evidence="1">
    <location>
        <begin position="281"/>
        <end position="298"/>
    </location>
</feature>
<feature type="transmembrane region" description="Helical" evidence="1">
    <location>
        <begin position="367"/>
        <end position="386"/>
    </location>
</feature>
<feature type="transmembrane region" description="Helical" evidence="1">
    <location>
        <begin position="195"/>
        <end position="213"/>
    </location>
</feature>
<keyword evidence="1" id="KW-0472">Membrane</keyword>
<feature type="transmembrane region" description="Helical" evidence="1">
    <location>
        <begin position="225"/>
        <end position="243"/>
    </location>
</feature>
<feature type="transmembrane region" description="Helical" evidence="1">
    <location>
        <begin position="333"/>
        <end position="355"/>
    </location>
</feature>
<dbReference type="EMBL" id="CP102453">
    <property type="protein sequence ID" value="UUX35256.1"/>
    <property type="molecule type" value="Genomic_DNA"/>
</dbReference>